<dbReference type="EMBL" id="JASBWT010000001">
    <property type="protein sequence ID" value="KAJ9109029.1"/>
    <property type="molecule type" value="Genomic_DNA"/>
</dbReference>
<evidence type="ECO:0000313" key="1">
    <source>
        <dbReference type="EMBL" id="KAJ9109029.1"/>
    </source>
</evidence>
<proteinExistence type="predicted"/>
<protein>
    <submittedName>
        <fullName evidence="1">Uncharacterized protein</fullName>
    </submittedName>
</protein>
<evidence type="ECO:0000313" key="2">
    <source>
        <dbReference type="Proteomes" id="UP001227268"/>
    </source>
</evidence>
<accession>A0ACC2WB88</accession>
<name>A0ACC2WB88_9TREE</name>
<organism evidence="1 2">
    <name type="scientific">Naganishia friedmannii</name>
    <dbReference type="NCBI Taxonomy" id="89922"/>
    <lineage>
        <taxon>Eukaryota</taxon>
        <taxon>Fungi</taxon>
        <taxon>Dikarya</taxon>
        <taxon>Basidiomycota</taxon>
        <taxon>Agaricomycotina</taxon>
        <taxon>Tremellomycetes</taxon>
        <taxon>Filobasidiales</taxon>
        <taxon>Filobasidiaceae</taxon>
        <taxon>Naganishia</taxon>
    </lineage>
</organism>
<gene>
    <name evidence="1" type="ORF">QFC21_000355</name>
</gene>
<reference evidence="1" key="1">
    <citation type="submission" date="2023-04" db="EMBL/GenBank/DDBJ databases">
        <title>Draft Genome sequencing of Naganishia species isolated from polar environments using Oxford Nanopore Technology.</title>
        <authorList>
            <person name="Leo P."/>
            <person name="Venkateswaran K."/>
        </authorList>
    </citation>
    <scope>NUCLEOTIDE SEQUENCE</scope>
    <source>
        <strain evidence="1">MNA-CCFEE 5423</strain>
    </source>
</reference>
<sequence>MTLPTLQHRRATETDRETLLAMRKSCGWGTDRIDSYISEPSWVTYLFFRPTEDGKGEQPVGMGCLVFDIPGDPTMANREQGVIAITSLFVFPECRASGVGNQTFTMLEQLAIHEYGAKTLAVDTRAYEIPWASEGESSYLKKWYERRGYVEYRPPIRRYAQDNHPDCVDSPDKSVLLYACFLRKEVGKS</sequence>
<comment type="caution">
    <text evidence="1">The sequence shown here is derived from an EMBL/GenBank/DDBJ whole genome shotgun (WGS) entry which is preliminary data.</text>
</comment>
<keyword evidence="2" id="KW-1185">Reference proteome</keyword>
<dbReference type="Proteomes" id="UP001227268">
    <property type="component" value="Unassembled WGS sequence"/>
</dbReference>